<dbReference type="OrthoDB" id="5382468at2759"/>
<feature type="compositionally biased region" description="Low complexity" evidence="3">
    <location>
        <begin position="277"/>
        <end position="288"/>
    </location>
</feature>
<reference evidence="5" key="1">
    <citation type="journal article" date="2020" name="Stud. Mycol.">
        <title>101 Dothideomycetes genomes: a test case for predicting lifestyles and emergence of pathogens.</title>
        <authorList>
            <person name="Haridas S."/>
            <person name="Albert R."/>
            <person name="Binder M."/>
            <person name="Bloem J."/>
            <person name="Labutti K."/>
            <person name="Salamov A."/>
            <person name="Andreopoulos B."/>
            <person name="Baker S."/>
            <person name="Barry K."/>
            <person name="Bills G."/>
            <person name="Bluhm B."/>
            <person name="Cannon C."/>
            <person name="Castanera R."/>
            <person name="Culley D."/>
            <person name="Daum C."/>
            <person name="Ezra D."/>
            <person name="Gonzalez J."/>
            <person name="Henrissat B."/>
            <person name="Kuo A."/>
            <person name="Liang C."/>
            <person name="Lipzen A."/>
            <person name="Lutzoni F."/>
            <person name="Magnuson J."/>
            <person name="Mondo S."/>
            <person name="Nolan M."/>
            <person name="Ohm R."/>
            <person name="Pangilinan J."/>
            <person name="Park H.-J."/>
            <person name="Ramirez L."/>
            <person name="Alfaro M."/>
            <person name="Sun H."/>
            <person name="Tritt A."/>
            <person name="Yoshinaga Y."/>
            <person name="Zwiers L.-H."/>
            <person name="Turgeon B."/>
            <person name="Goodwin S."/>
            <person name="Spatafora J."/>
            <person name="Crous P."/>
            <person name="Grigoriev I."/>
        </authorList>
    </citation>
    <scope>NUCLEOTIDE SEQUENCE</scope>
    <source>
        <strain evidence="5">ATCC 74209</strain>
    </source>
</reference>
<feature type="compositionally biased region" description="Polar residues" evidence="3">
    <location>
        <begin position="289"/>
        <end position="298"/>
    </location>
</feature>
<feature type="compositionally biased region" description="Polar residues" evidence="3">
    <location>
        <begin position="44"/>
        <end position="59"/>
    </location>
</feature>
<keyword evidence="1 2" id="KW-0694">RNA-binding</keyword>
<feature type="compositionally biased region" description="Basic and acidic residues" evidence="3">
    <location>
        <begin position="65"/>
        <end position="81"/>
    </location>
</feature>
<feature type="domain" description="RRM" evidence="4">
    <location>
        <begin position="96"/>
        <end position="172"/>
    </location>
</feature>
<evidence type="ECO:0000313" key="6">
    <source>
        <dbReference type="Proteomes" id="UP000799536"/>
    </source>
</evidence>
<feature type="compositionally biased region" description="Basic and acidic residues" evidence="3">
    <location>
        <begin position="172"/>
        <end position="188"/>
    </location>
</feature>
<evidence type="ECO:0000256" key="1">
    <source>
        <dbReference type="ARBA" id="ARBA00022884"/>
    </source>
</evidence>
<comment type="caution">
    <text evidence="5">The sequence shown here is derived from an EMBL/GenBank/DDBJ whole genome shotgun (WGS) entry which is preliminary data.</text>
</comment>
<proteinExistence type="predicted"/>
<gene>
    <name evidence="5" type="ORF">GQ43DRAFT_474966</name>
</gene>
<feature type="region of interest" description="Disordered" evidence="3">
    <location>
        <begin position="1"/>
        <end position="98"/>
    </location>
</feature>
<evidence type="ECO:0000256" key="3">
    <source>
        <dbReference type="SAM" id="MobiDB-lite"/>
    </source>
</evidence>
<organism evidence="5 6">
    <name type="scientific">Delitschia confertaspora ATCC 74209</name>
    <dbReference type="NCBI Taxonomy" id="1513339"/>
    <lineage>
        <taxon>Eukaryota</taxon>
        <taxon>Fungi</taxon>
        <taxon>Dikarya</taxon>
        <taxon>Ascomycota</taxon>
        <taxon>Pezizomycotina</taxon>
        <taxon>Dothideomycetes</taxon>
        <taxon>Pleosporomycetidae</taxon>
        <taxon>Pleosporales</taxon>
        <taxon>Delitschiaceae</taxon>
        <taxon>Delitschia</taxon>
    </lineage>
</organism>
<dbReference type="GO" id="GO:0005634">
    <property type="term" value="C:nucleus"/>
    <property type="evidence" value="ECO:0007669"/>
    <property type="project" value="TreeGrafter"/>
</dbReference>
<evidence type="ECO:0000256" key="2">
    <source>
        <dbReference type="PROSITE-ProRule" id="PRU00176"/>
    </source>
</evidence>
<dbReference type="Pfam" id="PF13865">
    <property type="entry name" value="FoP_duplication"/>
    <property type="match status" value="1"/>
</dbReference>
<dbReference type="PROSITE" id="PS50102">
    <property type="entry name" value="RRM"/>
    <property type="match status" value="1"/>
</dbReference>
<evidence type="ECO:0000313" key="5">
    <source>
        <dbReference type="EMBL" id="KAF2197996.1"/>
    </source>
</evidence>
<dbReference type="Pfam" id="PF00076">
    <property type="entry name" value="RRM_1"/>
    <property type="match status" value="1"/>
</dbReference>
<dbReference type="Gene3D" id="3.30.70.330">
    <property type="match status" value="1"/>
</dbReference>
<dbReference type="InterPro" id="IPR051229">
    <property type="entry name" value="ALYREF_mRNA_export"/>
</dbReference>
<dbReference type="SMART" id="SM00360">
    <property type="entry name" value="RRM"/>
    <property type="match status" value="1"/>
</dbReference>
<dbReference type="SMART" id="SM01218">
    <property type="entry name" value="FoP_duplication"/>
    <property type="match status" value="1"/>
</dbReference>
<dbReference type="InterPro" id="IPR000504">
    <property type="entry name" value="RRM_dom"/>
</dbReference>
<dbReference type="PANTHER" id="PTHR19965">
    <property type="entry name" value="RNA AND EXPORT FACTOR BINDING PROTEIN"/>
    <property type="match status" value="1"/>
</dbReference>
<evidence type="ECO:0000259" key="4">
    <source>
        <dbReference type="PROSITE" id="PS50102"/>
    </source>
</evidence>
<dbReference type="AlphaFoldDB" id="A0A9P4JHB6"/>
<dbReference type="InterPro" id="IPR012677">
    <property type="entry name" value="Nucleotide-bd_a/b_plait_sf"/>
</dbReference>
<dbReference type="SUPFAM" id="SSF54928">
    <property type="entry name" value="RNA-binding domain, RBD"/>
    <property type="match status" value="1"/>
</dbReference>
<protein>
    <recommendedName>
        <fullName evidence="4">RRM domain-containing protein</fullName>
    </recommendedName>
</protein>
<dbReference type="PANTHER" id="PTHR19965:SF82">
    <property type="entry name" value="THO COMPLEX SUBUNIT 4"/>
    <property type="match status" value="1"/>
</dbReference>
<dbReference type="EMBL" id="ML994180">
    <property type="protein sequence ID" value="KAF2197996.1"/>
    <property type="molecule type" value="Genomic_DNA"/>
</dbReference>
<feature type="compositionally biased region" description="Basic and acidic residues" evidence="3">
    <location>
        <begin position="225"/>
        <end position="253"/>
    </location>
</feature>
<dbReference type="InterPro" id="IPR035979">
    <property type="entry name" value="RBD_domain_sf"/>
</dbReference>
<dbReference type="GO" id="GO:0003729">
    <property type="term" value="F:mRNA binding"/>
    <property type="evidence" value="ECO:0007669"/>
    <property type="project" value="TreeGrafter"/>
</dbReference>
<dbReference type="GO" id="GO:0006406">
    <property type="term" value="P:mRNA export from nucleus"/>
    <property type="evidence" value="ECO:0007669"/>
    <property type="project" value="TreeGrafter"/>
</dbReference>
<sequence length="307" mass="34009">MDMTLEERIAASNNGRRGPGRRDGGGGVRKNRSNVRRGAGGGQRNRSTKGPSSFESSFNDPEDAPWTHDRYAGDDDYDPRGRRSQGNTAPTTDRGSKVYITNLHPDVSENDLKAVFSEPGGLRIAKIIWERDRSSGTAFAIYDSYEQADCAVHDFDGQLAKGQPITVKHDVRSRREYTAPSRSLEDRITLPNRSESPISRRSATSRPAPAHIDRYVPPAGRGSVRRQEDRGPRREPRGGRESRESREGREGRGGRANRPRKTREELDAEMDEYMGNAEESAAAAPEAEQSVNATQQAATDEDVDMLI</sequence>
<feature type="region of interest" description="Disordered" evidence="3">
    <location>
        <begin position="172"/>
        <end position="307"/>
    </location>
</feature>
<dbReference type="Proteomes" id="UP000799536">
    <property type="component" value="Unassembled WGS sequence"/>
</dbReference>
<name>A0A9P4JHB6_9PLEO</name>
<feature type="compositionally biased region" description="Polar residues" evidence="3">
    <location>
        <begin position="84"/>
        <end position="93"/>
    </location>
</feature>
<keyword evidence="6" id="KW-1185">Reference proteome</keyword>
<accession>A0A9P4JHB6</accession>
<feature type="compositionally biased region" description="Polar residues" evidence="3">
    <location>
        <begin position="191"/>
        <end position="205"/>
    </location>
</feature>
<dbReference type="InterPro" id="IPR025715">
    <property type="entry name" value="FoP_C"/>
</dbReference>